<proteinExistence type="predicted"/>
<reference evidence="1 2" key="1">
    <citation type="submission" date="2015-01" db="EMBL/GenBank/DDBJ databases">
        <title>Evolution of Trichinella species and genotypes.</title>
        <authorList>
            <person name="Korhonen P.K."/>
            <person name="Edoardo P."/>
            <person name="Giuseppe L.R."/>
            <person name="Gasser R.B."/>
        </authorList>
    </citation>
    <scope>NUCLEOTIDE SEQUENCE [LARGE SCALE GENOMIC DNA]</scope>
    <source>
        <strain evidence="1">ISS1029</strain>
    </source>
</reference>
<dbReference type="Proteomes" id="UP000055024">
    <property type="component" value="Unassembled WGS sequence"/>
</dbReference>
<evidence type="ECO:0000313" key="2">
    <source>
        <dbReference type="Proteomes" id="UP000055024"/>
    </source>
</evidence>
<sequence>MSKTFDVLIGSNYYYNFIDQKIERGNKCEPIAVYSTLGWIVSGPAKESSQVTHVTTLYVKVEYQLEKFNGSQTVGLQIALHEQDRNVNRFLWREPET</sequence>
<dbReference type="EMBL" id="JYDP01000231">
    <property type="protein sequence ID" value="KRZ02404.1"/>
    <property type="molecule type" value="Genomic_DNA"/>
</dbReference>
<keyword evidence="2" id="KW-1185">Reference proteome</keyword>
<comment type="caution">
    <text evidence="1">The sequence shown here is derived from an EMBL/GenBank/DDBJ whole genome shotgun (WGS) entry which is preliminary data.</text>
</comment>
<name>A0A0V1GXA1_9BILA</name>
<evidence type="ECO:0008006" key="3">
    <source>
        <dbReference type="Google" id="ProtNLM"/>
    </source>
</evidence>
<gene>
    <name evidence="1" type="ORF">T11_8646</name>
</gene>
<dbReference type="OrthoDB" id="6434680at2759"/>
<dbReference type="AlphaFoldDB" id="A0A0V1GXA1"/>
<accession>A0A0V1GXA1</accession>
<evidence type="ECO:0000313" key="1">
    <source>
        <dbReference type="EMBL" id="KRZ02404.1"/>
    </source>
</evidence>
<organism evidence="1 2">
    <name type="scientific">Trichinella zimbabwensis</name>
    <dbReference type="NCBI Taxonomy" id="268475"/>
    <lineage>
        <taxon>Eukaryota</taxon>
        <taxon>Metazoa</taxon>
        <taxon>Ecdysozoa</taxon>
        <taxon>Nematoda</taxon>
        <taxon>Enoplea</taxon>
        <taxon>Dorylaimia</taxon>
        <taxon>Trichinellida</taxon>
        <taxon>Trichinellidae</taxon>
        <taxon>Trichinella</taxon>
    </lineage>
</organism>
<protein>
    <recommendedName>
        <fullName evidence="3">Peptidase aspartic putative domain-containing protein</fullName>
    </recommendedName>
</protein>